<dbReference type="PANTHER" id="PTHR34597:SF3">
    <property type="entry name" value="OUTER MEMBRANE TRANSPORTER CDIB"/>
    <property type="match status" value="1"/>
</dbReference>
<dbReference type="InterPro" id="IPR013686">
    <property type="entry name" value="Polypept-transport_assoc_ShlB"/>
</dbReference>
<organism evidence="5 6">
    <name type="scientific">Limnohabitans curvus</name>
    <dbReference type="NCBI Taxonomy" id="323423"/>
    <lineage>
        <taxon>Bacteria</taxon>
        <taxon>Pseudomonadati</taxon>
        <taxon>Pseudomonadota</taxon>
        <taxon>Betaproteobacteria</taxon>
        <taxon>Burkholderiales</taxon>
        <taxon>Comamonadaceae</taxon>
        <taxon>Limnohabitans</taxon>
    </lineage>
</organism>
<proteinExistence type="predicted"/>
<sequence length="145" mass="15804">MRHTSLAAAVLAVLCSGTWAQNIPDAGALMRQIEQSNRQNQMQQAAQKREALPPALVLSDATLVTAQRFKFNGNKILTTDRLQAVAAPFANRPLAAHDLQQLTHAVSEAYRQTGWVVQAYIPRQALAGDELVIQVIESIPPSAPR</sequence>
<evidence type="ECO:0000259" key="4">
    <source>
        <dbReference type="PROSITE" id="PS51779"/>
    </source>
</evidence>
<gene>
    <name evidence="5" type="ORF">B9Z44_00015</name>
</gene>
<dbReference type="EMBL" id="NESP01000001">
    <property type="protein sequence ID" value="PUE58128.1"/>
    <property type="molecule type" value="Genomic_DNA"/>
</dbReference>
<keyword evidence="2" id="KW-0472">Membrane</keyword>
<feature type="chain" id="PRO_5016317859" description="POTRA domain-containing protein" evidence="3">
    <location>
        <begin position="21"/>
        <end position="145"/>
    </location>
</feature>
<evidence type="ECO:0000256" key="1">
    <source>
        <dbReference type="ARBA" id="ARBA00004370"/>
    </source>
</evidence>
<dbReference type="GO" id="GO:0098046">
    <property type="term" value="C:type V protein secretion system complex"/>
    <property type="evidence" value="ECO:0007669"/>
    <property type="project" value="TreeGrafter"/>
</dbReference>
<keyword evidence="6" id="KW-1185">Reference proteome</keyword>
<protein>
    <recommendedName>
        <fullName evidence="4">POTRA domain-containing protein</fullName>
    </recommendedName>
</protein>
<name>A0A315EMW3_9BURK</name>
<dbReference type="InterPro" id="IPR034746">
    <property type="entry name" value="POTRA"/>
</dbReference>
<accession>A0A315EMW3</accession>
<dbReference type="RefSeq" id="WP_108401356.1">
    <property type="nucleotide sequence ID" value="NZ_NESP01000001.1"/>
</dbReference>
<dbReference type="AlphaFoldDB" id="A0A315EMW3"/>
<dbReference type="GO" id="GO:0008320">
    <property type="term" value="F:protein transmembrane transporter activity"/>
    <property type="evidence" value="ECO:0007669"/>
    <property type="project" value="TreeGrafter"/>
</dbReference>
<dbReference type="PROSITE" id="PS51779">
    <property type="entry name" value="POTRA"/>
    <property type="match status" value="1"/>
</dbReference>
<comment type="caution">
    <text evidence="5">The sequence shown here is derived from an EMBL/GenBank/DDBJ whole genome shotgun (WGS) entry which is preliminary data.</text>
</comment>
<evidence type="ECO:0000313" key="5">
    <source>
        <dbReference type="EMBL" id="PUE58128.1"/>
    </source>
</evidence>
<dbReference type="Gene3D" id="3.10.20.310">
    <property type="entry name" value="membrane protein fhac"/>
    <property type="match status" value="1"/>
</dbReference>
<evidence type="ECO:0000256" key="3">
    <source>
        <dbReference type="SAM" id="SignalP"/>
    </source>
</evidence>
<dbReference type="GO" id="GO:0046819">
    <property type="term" value="P:protein secretion by the type V secretion system"/>
    <property type="evidence" value="ECO:0007669"/>
    <property type="project" value="TreeGrafter"/>
</dbReference>
<evidence type="ECO:0000256" key="2">
    <source>
        <dbReference type="ARBA" id="ARBA00023136"/>
    </source>
</evidence>
<comment type="subcellular location">
    <subcellularLocation>
        <location evidence="1">Membrane</location>
    </subcellularLocation>
</comment>
<dbReference type="Pfam" id="PF08479">
    <property type="entry name" value="POTRA_2"/>
    <property type="match status" value="1"/>
</dbReference>
<dbReference type="InterPro" id="IPR051544">
    <property type="entry name" value="TPS_OM_transporter"/>
</dbReference>
<reference evidence="5 6" key="1">
    <citation type="submission" date="2017-04" db="EMBL/GenBank/DDBJ databases">
        <title>Unexpected and diverse lifestyles within the genus Limnohabitans.</title>
        <authorList>
            <person name="Kasalicky V."/>
            <person name="Mehrshad M."/>
            <person name="Andrei S.-A."/>
            <person name="Salcher M."/>
            <person name="Kratochvilova H."/>
            <person name="Simek K."/>
            <person name="Ghai R."/>
        </authorList>
    </citation>
    <scope>NUCLEOTIDE SEQUENCE [LARGE SCALE GENOMIC DNA]</scope>
    <source>
        <strain evidence="5 6">MWH-C5</strain>
    </source>
</reference>
<dbReference type="GO" id="GO:0016020">
    <property type="term" value="C:membrane"/>
    <property type="evidence" value="ECO:0007669"/>
    <property type="project" value="UniProtKB-SubCell"/>
</dbReference>
<feature type="domain" description="POTRA" evidence="4">
    <location>
        <begin position="64"/>
        <end position="138"/>
    </location>
</feature>
<feature type="signal peptide" evidence="3">
    <location>
        <begin position="1"/>
        <end position="20"/>
    </location>
</feature>
<dbReference type="Proteomes" id="UP000251341">
    <property type="component" value="Unassembled WGS sequence"/>
</dbReference>
<keyword evidence="3" id="KW-0732">Signal</keyword>
<dbReference type="PANTHER" id="PTHR34597">
    <property type="entry name" value="SLR1661 PROTEIN"/>
    <property type="match status" value="1"/>
</dbReference>
<evidence type="ECO:0000313" key="6">
    <source>
        <dbReference type="Proteomes" id="UP000251341"/>
    </source>
</evidence>